<name>A0AAX3E7E6_9EURY</name>
<dbReference type="KEGG" id="msum:OH143_10050"/>
<proteinExistence type="predicted"/>
<dbReference type="RefSeq" id="WP_267312951.1">
    <property type="nucleotide sequence ID" value="NZ_CP109831.1"/>
</dbReference>
<dbReference type="Proteomes" id="UP001156196">
    <property type="component" value="Chromosome"/>
</dbReference>
<protein>
    <submittedName>
        <fullName evidence="1">Uncharacterized protein</fullName>
    </submittedName>
</protein>
<reference evidence="1" key="1">
    <citation type="submission" date="2022-10" db="EMBL/GenBank/DDBJ databases">
        <title>Complete genome of Methanoculleus submarinus DSM 15122.</title>
        <authorList>
            <person name="Chen S.-C."/>
            <person name="Lai S.-J."/>
            <person name="You Y.-T."/>
        </authorList>
    </citation>
    <scope>NUCLEOTIDE SEQUENCE</scope>
    <source>
        <strain evidence="1">DSM 15122</strain>
    </source>
</reference>
<sequence>MPKRLIEVALYPGGRREPISLPLSEVEDLLPEDPGAFMSM</sequence>
<organism evidence="1 2">
    <name type="scientific">Methanoculleus submarinus</name>
    <dbReference type="NCBI Taxonomy" id="204050"/>
    <lineage>
        <taxon>Archaea</taxon>
        <taxon>Methanobacteriati</taxon>
        <taxon>Methanobacteriota</taxon>
        <taxon>Stenosarchaea group</taxon>
        <taxon>Methanomicrobia</taxon>
        <taxon>Methanomicrobiales</taxon>
        <taxon>Methanomicrobiaceae</taxon>
        <taxon>Methanoculleus</taxon>
    </lineage>
</organism>
<accession>A0AAX3E7E6</accession>
<dbReference type="GeneID" id="80457951"/>
<dbReference type="AlphaFoldDB" id="A0AAX3E7E6"/>
<evidence type="ECO:0000313" key="1">
    <source>
        <dbReference type="EMBL" id="UYU18037.1"/>
    </source>
</evidence>
<gene>
    <name evidence="1" type="ORF">OH143_10050</name>
</gene>
<dbReference type="EMBL" id="CP109831">
    <property type="protein sequence ID" value="UYU18037.1"/>
    <property type="molecule type" value="Genomic_DNA"/>
</dbReference>
<evidence type="ECO:0000313" key="2">
    <source>
        <dbReference type="Proteomes" id="UP001156196"/>
    </source>
</evidence>
<keyword evidence="2" id="KW-1185">Reference proteome</keyword>